<feature type="domain" description="Alcohol dehydrogenase-like N-terminal" evidence="7">
    <location>
        <begin position="72"/>
        <end position="190"/>
    </location>
</feature>
<comment type="cofactor">
    <cofactor evidence="1 5">
        <name>Zn(2+)</name>
        <dbReference type="ChEBI" id="CHEBI:29105"/>
    </cofactor>
</comment>
<dbReference type="EMBL" id="JAEPRE010000152">
    <property type="protein sequence ID" value="KAG2231408.1"/>
    <property type="molecule type" value="Genomic_DNA"/>
</dbReference>
<dbReference type="Gene3D" id="3.90.180.10">
    <property type="entry name" value="Medium-chain alcohol dehydrogenases, catalytic domain"/>
    <property type="match status" value="1"/>
</dbReference>
<evidence type="ECO:0000256" key="4">
    <source>
        <dbReference type="ARBA" id="ARBA00023002"/>
    </source>
</evidence>
<dbReference type="PROSITE" id="PS00065">
    <property type="entry name" value="D_2_HYDROXYACID_DH_1"/>
    <property type="match status" value="1"/>
</dbReference>
<comment type="caution">
    <text evidence="8">The sequence shown here is derived from an EMBL/GenBank/DDBJ whole genome shotgun (WGS) entry which is preliminary data.</text>
</comment>
<proteinExistence type="inferred from homology"/>
<dbReference type="InterPro" id="IPR013154">
    <property type="entry name" value="ADH-like_N"/>
</dbReference>
<keyword evidence="4" id="KW-0560">Oxidoreductase</keyword>
<evidence type="ECO:0000256" key="1">
    <source>
        <dbReference type="ARBA" id="ARBA00001947"/>
    </source>
</evidence>
<protein>
    <recommendedName>
        <fullName evidence="10">Enoyl reductase (ER) domain-containing protein</fullName>
    </recommendedName>
</protein>
<accession>A0A8H7SN59</accession>
<evidence type="ECO:0008006" key="10">
    <source>
        <dbReference type="Google" id="ProtNLM"/>
    </source>
</evidence>
<dbReference type="InterPro" id="IPR036291">
    <property type="entry name" value="NAD(P)-bd_dom_sf"/>
</dbReference>
<evidence type="ECO:0000259" key="6">
    <source>
        <dbReference type="Pfam" id="PF00107"/>
    </source>
</evidence>
<reference evidence="8" key="1">
    <citation type="submission" date="2021-01" db="EMBL/GenBank/DDBJ databases">
        <title>Metabolic potential, ecology and presence of endohyphal bacteria is reflected in genomic diversity of Mucoromycotina.</title>
        <authorList>
            <person name="Muszewska A."/>
            <person name="Okrasinska A."/>
            <person name="Steczkiewicz K."/>
            <person name="Drgas O."/>
            <person name="Orlowska M."/>
            <person name="Perlinska-Lenart U."/>
            <person name="Aleksandrzak-Piekarczyk T."/>
            <person name="Szatraj K."/>
            <person name="Zielenkiewicz U."/>
            <person name="Pilsyk S."/>
            <person name="Malc E."/>
            <person name="Mieczkowski P."/>
            <person name="Kruszewska J.S."/>
            <person name="Biernat P."/>
            <person name="Pawlowska J."/>
        </authorList>
    </citation>
    <scope>NUCLEOTIDE SEQUENCE</scope>
    <source>
        <strain evidence="8">WA0000018081</strain>
    </source>
</reference>
<keyword evidence="9" id="KW-1185">Reference proteome</keyword>
<dbReference type="InterPro" id="IPR002328">
    <property type="entry name" value="ADH_Zn_CS"/>
</dbReference>
<dbReference type="SUPFAM" id="SSF50129">
    <property type="entry name" value="GroES-like"/>
    <property type="match status" value="1"/>
</dbReference>
<dbReference type="Pfam" id="PF00107">
    <property type="entry name" value="ADH_zinc_N"/>
    <property type="match status" value="1"/>
</dbReference>
<keyword evidence="3 5" id="KW-0862">Zinc</keyword>
<dbReference type="FunFam" id="3.40.50.720:FF:000022">
    <property type="entry name" value="Cinnamyl alcohol dehydrogenase"/>
    <property type="match status" value="1"/>
</dbReference>
<name>A0A8H7SN59_9FUNG</name>
<dbReference type="Proteomes" id="UP000613177">
    <property type="component" value="Unassembled WGS sequence"/>
</dbReference>
<dbReference type="InterPro" id="IPR047109">
    <property type="entry name" value="CAD-like"/>
</dbReference>
<dbReference type="Pfam" id="PF08240">
    <property type="entry name" value="ADH_N"/>
    <property type="match status" value="1"/>
</dbReference>
<evidence type="ECO:0000256" key="5">
    <source>
        <dbReference type="RuleBase" id="RU361277"/>
    </source>
</evidence>
<dbReference type="InterPro" id="IPR029752">
    <property type="entry name" value="D-isomer_DH_CS1"/>
</dbReference>
<evidence type="ECO:0000256" key="2">
    <source>
        <dbReference type="ARBA" id="ARBA00022723"/>
    </source>
</evidence>
<sequence length="389" mass="42434">MNSFAKLTVLGLTSFRPHVVRSTVKLPRLTAASLFQRNYTTGTTDNENLSGWACFEKGGPLIKSGFPLTKFGDDSVELDIICCGICGTDIHCIDSGWGPTNYPMVAGHEIVGHVTRVGKNVKHLKLGDRAGVGCQCGSCKKCTNCHDKKENICEDCAVWTFNDYWDNGDKTYGGFADKWRGDKDFAFKIPVKLSSVDASSILCGGVSTFAPLKRYGVGAGSKIAVLGLGGLGHFGVQWAKAMGAEVVAYDVVPEKAKDAKLLGCDDYVLVQNPKEAEAHYNSFTHILATKILNKNWDEYFKMLKKNGTFIVCDIPEIPFSGINALEMVAKQINIAGTFIGAPNDIEESLSFAAENGIRTWANEFPMSQVNEAIKYVREGKPKYRAVLVN</sequence>
<evidence type="ECO:0000313" key="8">
    <source>
        <dbReference type="EMBL" id="KAG2231408.1"/>
    </source>
</evidence>
<dbReference type="InterPro" id="IPR013149">
    <property type="entry name" value="ADH-like_C"/>
</dbReference>
<evidence type="ECO:0000256" key="3">
    <source>
        <dbReference type="ARBA" id="ARBA00022833"/>
    </source>
</evidence>
<comment type="similarity">
    <text evidence="5">Belongs to the zinc-containing alcohol dehydrogenase family.</text>
</comment>
<dbReference type="CDD" id="cd05283">
    <property type="entry name" value="CAD1"/>
    <property type="match status" value="1"/>
</dbReference>
<organism evidence="8 9">
    <name type="scientific">Thamnidium elegans</name>
    <dbReference type="NCBI Taxonomy" id="101142"/>
    <lineage>
        <taxon>Eukaryota</taxon>
        <taxon>Fungi</taxon>
        <taxon>Fungi incertae sedis</taxon>
        <taxon>Mucoromycota</taxon>
        <taxon>Mucoromycotina</taxon>
        <taxon>Mucoromycetes</taxon>
        <taxon>Mucorales</taxon>
        <taxon>Mucorineae</taxon>
        <taxon>Mucoraceae</taxon>
        <taxon>Thamnidium</taxon>
    </lineage>
</organism>
<dbReference type="SUPFAM" id="SSF51735">
    <property type="entry name" value="NAD(P)-binding Rossmann-fold domains"/>
    <property type="match status" value="1"/>
</dbReference>
<dbReference type="GO" id="GO:0016616">
    <property type="term" value="F:oxidoreductase activity, acting on the CH-OH group of donors, NAD or NADP as acceptor"/>
    <property type="evidence" value="ECO:0007669"/>
    <property type="project" value="InterPro"/>
</dbReference>
<evidence type="ECO:0000313" key="9">
    <source>
        <dbReference type="Proteomes" id="UP000613177"/>
    </source>
</evidence>
<gene>
    <name evidence="8" type="ORF">INT48_003646</name>
</gene>
<dbReference type="Gene3D" id="3.40.50.720">
    <property type="entry name" value="NAD(P)-binding Rossmann-like Domain"/>
    <property type="match status" value="1"/>
</dbReference>
<dbReference type="AlphaFoldDB" id="A0A8H7SN59"/>
<dbReference type="InterPro" id="IPR011032">
    <property type="entry name" value="GroES-like_sf"/>
</dbReference>
<keyword evidence="2 5" id="KW-0479">Metal-binding</keyword>
<feature type="domain" description="Alcohol dehydrogenase-like C-terminal" evidence="6">
    <location>
        <begin position="230"/>
        <end position="353"/>
    </location>
</feature>
<dbReference type="PANTHER" id="PTHR42683">
    <property type="entry name" value="ALDEHYDE REDUCTASE"/>
    <property type="match status" value="1"/>
</dbReference>
<evidence type="ECO:0000259" key="7">
    <source>
        <dbReference type="Pfam" id="PF08240"/>
    </source>
</evidence>
<dbReference type="GO" id="GO:0008270">
    <property type="term" value="F:zinc ion binding"/>
    <property type="evidence" value="ECO:0007669"/>
    <property type="project" value="InterPro"/>
</dbReference>
<dbReference type="PROSITE" id="PS00059">
    <property type="entry name" value="ADH_ZINC"/>
    <property type="match status" value="1"/>
</dbReference>